<dbReference type="PROSITE" id="PS51404">
    <property type="entry name" value="DYP_PEROXIDASE"/>
    <property type="match status" value="1"/>
</dbReference>
<dbReference type="InterPro" id="IPR049509">
    <property type="entry name" value="DyP_N"/>
</dbReference>
<dbReference type="PANTHER" id="PTHR30521">
    <property type="entry name" value="DEFERROCHELATASE/PEROXIDASE"/>
    <property type="match status" value="1"/>
</dbReference>
<dbReference type="eggNOG" id="ENOG502RUI2">
    <property type="taxonomic scope" value="Eukaryota"/>
</dbReference>
<keyword evidence="6" id="KW-0560">Oxidoreductase</keyword>
<dbReference type="GO" id="GO:0020037">
    <property type="term" value="F:heme binding"/>
    <property type="evidence" value="ECO:0007669"/>
    <property type="project" value="InterPro"/>
</dbReference>
<evidence type="ECO:0000259" key="9">
    <source>
        <dbReference type="Pfam" id="PF20628"/>
    </source>
</evidence>
<comment type="similarity">
    <text evidence="8">Belongs to the DyP-type peroxidase family.</text>
</comment>
<proteinExistence type="inferred from homology"/>
<keyword evidence="4" id="KW-0479">Metal-binding</keyword>
<dbReference type="InterPro" id="IPR048328">
    <property type="entry name" value="Dyp_perox_C"/>
</dbReference>
<evidence type="ECO:0000256" key="3">
    <source>
        <dbReference type="ARBA" id="ARBA00022617"/>
    </source>
</evidence>
<protein>
    <recommendedName>
        <fullName evidence="13">Dyp-type peroxidase</fullName>
    </recommendedName>
</protein>
<evidence type="ECO:0000256" key="2">
    <source>
        <dbReference type="ARBA" id="ARBA00022559"/>
    </source>
</evidence>
<accession>U1G963</accession>
<evidence type="ECO:0000313" key="12">
    <source>
        <dbReference type="Proteomes" id="UP000019373"/>
    </source>
</evidence>
<feature type="domain" description="Dyp-type peroxidase C-terminal" evidence="9">
    <location>
        <begin position="323"/>
        <end position="400"/>
    </location>
</feature>
<organism evidence="11 12">
    <name type="scientific">Endocarpon pusillum (strain Z07020 / HMAS-L-300199)</name>
    <name type="common">Lichen-forming fungus</name>
    <dbReference type="NCBI Taxonomy" id="1263415"/>
    <lineage>
        <taxon>Eukaryota</taxon>
        <taxon>Fungi</taxon>
        <taxon>Dikarya</taxon>
        <taxon>Ascomycota</taxon>
        <taxon>Pezizomycotina</taxon>
        <taxon>Eurotiomycetes</taxon>
        <taxon>Chaetothyriomycetidae</taxon>
        <taxon>Verrucariales</taxon>
        <taxon>Verrucariaceae</taxon>
        <taxon>Endocarpon</taxon>
    </lineage>
</organism>
<dbReference type="GeneID" id="19240610"/>
<dbReference type="RefSeq" id="XP_007805874.1">
    <property type="nucleotide sequence ID" value="XM_007807683.1"/>
</dbReference>
<gene>
    <name evidence="11" type="ORF">EPUS_05662</name>
</gene>
<evidence type="ECO:0000256" key="8">
    <source>
        <dbReference type="ARBA" id="ARBA00025737"/>
    </source>
</evidence>
<evidence type="ECO:0000259" key="10">
    <source>
        <dbReference type="Pfam" id="PF21105"/>
    </source>
</evidence>
<dbReference type="NCBIfam" id="TIGR01413">
    <property type="entry name" value="Dyp_perox_fam"/>
    <property type="match status" value="1"/>
</dbReference>
<dbReference type="Proteomes" id="UP000019373">
    <property type="component" value="Unassembled WGS sequence"/>
</dbReference>
<evidence type="ECO:0000256" key="6">
    <source>
        <dbReference type="ARBA" id="ARBA00023002"/>
    </source>
</evidence>
<sequence length="424" mass="47431">MASPLDLNNIQGDILKGFPKKTETFYFFRIDDNRVKEFREQLTELVPLITTTNQIKDDRRKIDENKKKGAERQHGPPKLLKMCGVGLSFSHKGLEKIGIRDDIGDANFKDGMLADAKDLGDQGSFSSDKFDPDWIPEFKEEIHGLIQVAGDCHDTVKDKLEEIKDIFSVGDDDATIHKVFRVTGDIRPGAHKGHEHFGFLDGISDPAVQGVDTNPLPGQETIRQGIILLGREGDEFNRPPWAVDGSFLAFRYLPQRVPEFNAFLKNNAIPIPDPSKPPELGMELLGARLVGRWKSGAPVDISPLGDDKALAKDPNRRNDFRYDPLSQERCPFAAHIRKTNPRSDLDSTEANRIIRRGIQYGPEVSAAEAATKRTTKDRGLLFACYQSNIANGFKFIQQSWANRVDFPFGKPIDPGFDPIIGPNQ</sequence>
<dbReference type="SUPFAM" id="SSF54909">
    <property type="entry name" value="Dimeric alpha+beta barrel"/>
    <property type="match status" value="1"/>
</dbReference>
<dbReference type="Pfam" id="PF20628">
    <property type="entry name" value="Dyp_perox_C"/>
    <property type="match status" value="1"/>
</dbReference>
<keyword evidence="5" id="KW-0732">Signal</keyword>
<dbReference type="OMA" id="IEHFGFV"/>
<dbReference type="Pfam" id="PF21105">
    <property type="entry name" value="DyP_N"/>
    <property type="match status" value="1"/>
</dbReference>
<dbReference type="EMBL" id="KE721517">
    <property type="protein sequence ID" value="ERF68523.1"/>
    <property type="molecule type" value="Genomic_DNA"/>
</dbReference>
<reference evidence="12" key="1">
    <citation type="journal article" date="2014" name="BMC Genomics">
        <title>Genome characteristics reveal the impact of lichenization on lichen-forming fungus Endocarpon pusillum Hedwig (Verrucariales, Ascomycota).</title>
        <authorList>
            <person name="Wang Y.-Y."/>
            <person name="Liu B."/>
            <person name="Zhang X.-Y."/>
            <person name="Zhou Q.-M."/>
            <person name="Zhang T."/>
            <person name="Li H."/>
            <person name="Yu Y.-F."/>
            <person name="Zhang X.-L."/>
            <person name="Hao X.-Y."/>
            <person name="Wang M."/>
            <person name="Wang L."/>
            <person name="Wei J.-C."/>
        </authorList>
    </citation>
    <scope>NUCLEOTIDE SEQUENCE [LARGE SCALE GENOMIC DNA]</scope>
    <source>
        <strain evidence="12">Z07020 / HMAS-L-300199</strain>
    </source>
</reference>
<dbReference type="GO" id="GO:0004601">
    <property type="term" value="F:peroxidase activity"/>
    <property type="evidence" value="ECO:0007669"/>
    <property type="project" value="UniProtKB-KW"/>
</dbReference>
<dbReference type="GO" id="GO:0046872">
    <property type="term" value="F:metal ion binding"/>
    <property type="evidence" value="ECO:0007669"/>
    <property type="project" value="UniProtKB-KW"/>
</dbReference>
<evidence type="ECO:0000256" key="7">
    <source>
        <dbReference type="ARBA" id="ARBA00023004"/>
    </source>
</evidence>
<dbReference type="PANTHER" id="PTHR30521:SF4">
    <property type="entry name" value="DEFERROCHELATASE"/>
    <property type="match status" value="1"/>
</dbReference>
<evidence type="ECO:0008006" key="13">
    <source>
        <dbReference type="Google" id="ProtNLM"/>
    </source>
</evidence>
<dbReference type="InterPro" id="IPR011008">
    <property type="entry name" value="Dimeric_a/b-barrel"/>
</dbReference>
<feature type="domain" description="DyP dimeric alpha+beta barrel" evidence="10">
    <location>
        <begin position="9"/>
        <end position="188"/>
    </location>
</feature>
<evidence type="ECO:0000256" key="5">
    <source>
        <dbReference type="ARBA" id="ARBA00022729"/>
    </source>
</evidence>
<dbReference type="HOGENOM" id="CLU_015125_2_0_1"/>
<keyword evidence="2" id="KW-0575">Peroxidase</keyword>
<evidence type="ECO:0000256" key="4">
    <source>
        <dbReference type="ARBA" id="ARBA00022723"/>
    </source>
</evidence>
<evidence type="ECO:0000256" key="1">
    <source>
        <dbReference type="ARBA" id="ARBA00001970"/>
    </source>
</evidence>
<comment type="cofactor">
    <cofactor evidence="1">
        <name>heme b</name>
        <dbReference type="ChEBI" id="CHEBI:60344"/>
    </cofactor>
</comment>
<dbReference type="InterPro" id="IPR006314">
    <property type="entry name" value="Dyp_peroxidase"/>
</dbReference>
<name>U1G963_ENDPU</name>
<keyword evidence="3" id="KW-0349">Heme</keyword>
<dbReference type="OrthoDB" id="3207336at2759"/>
<dbReference type="AlphaFoldDB" id="U1G963"/>
<keyword evidence="12" id="KW-1185">Reference proteome</keyword>
<dbReference type="GO" id="GO:0005829">
    <property type="term" value="C:cytosol"/>
    <property type="evidence" value="ECO:0007669"/>
    <property type="project" value="TreeGrafter"/>
</dbReference>
<keyword evidence="7" id="KW-0408">Iron</keyword>
<evidence type="ECO:0000313" key="11">
    <source>
        <dbReference type="EMBL" id="ERF68523.1"/>
    </source>
</evidence>